<feature type="domain" description="Chitin-binding type-2" evidence="7">
    <location>
        <begin position="222"/>
        <end position="279"/>
    </location>
</feature>
<evidence type="ECO:0000256" key="6">
    <source>
        <dbReference type="SAM" id="MobiDB-lite"/>
    </source>
</evidence>
<organism evidence="8 9">
    <name type="scientific">Clunio marinus</name>
    <dbReference type="NCBI Taxonomy" id="568069"/>
    <lineage>
        <taxon>Eukaryota</taxon>
        <taxon>Metazoa</taxon>
        <taxon>Ecdysozoa</taxon>
        <taxon>Arthropoda</taxon>
        <taxon>Hexapoda</taxon>
        <taxon>Insecta</taxon>
        <taxon>Pterygota</taxon>
        <taxon>Neoptera</taxon>
        <taxon>Endopterygota</taxon>
        <taxon>Diptera</taxon>
        <taxon>Nematocera</taxon>
        <taxon>Chironomoidea</taxon>
        <taxon>Chironomidae</taxon>
        <taxon>Clunio</taxon>
    </lineage>
</organism>
<proteinExistence type="predicted"/>
<dbReference type="PANTHER" id="PTHR23301:SF0">
    <property type="entry name" value="CHITIN-BINDING TYPE-2 DOMAIN-CONTAINING PROTEIN-RELATED"/>
    <property type="match status" value="1"/>
</dbReference>
<dbReference type="Proteomes" id="UP000183832">
    <property type="component" value="Unassembled WGS sequence"/>
</dbReference>
<feature type="non-terminal residue" evidence="8">
    <location>
        <position position="1"/>
    </location>
</feature>
<evidence type="ECO:0000256" key="4">
    <source>
        <dbReference type="ARBA" id="ARBA00023157"/>
    </source>
</evidence>
<keyword evidence="1" id="KW-0147">Chitin-binding</keyword>
<evidence type="ECO:0000313" key="9">
    <source>
        <dbReference type="Proteomes" id="UP000183832"/>
    </source>
</evidence>
<dbReference type="SMART" id="SM00494">
    <property type="entry name" value="ChtBD2"/>
    <property type="match status" value="4"/>
</dbReference>
<keyword evidence="3" id="KW-0677">Repeat</keyword>
<dbReference type="PANTHER" id="PTHR23301">
    <property type="entry name" value="CHITIN BINDING PERITROPHIN-A"/>
    <property type="match status" value="1"/>
</dbReference>
<evidence type="ECO:0000256" key="1">
    <source>
        <dbReference type="ARBA" id="ARBA00022669"/>
    </source>
</evidence>
<evidence type="ECO:0000256" key="2">
    <source>
        <dbReference type="ARBA" id="ARBA00022729"/>
    </source>
</evidence>
<accession>A0A1J1HIA0</accession>
<reference evidence="8 9" key="1">
    <citation type="submission" date="2015-04" db="EMBL/GenBank/DDBJ databases">
        <authorList>
            <person name="Syromyatnikov M.Y."/>
            <person name="Popov V.N."/>
        </authorList>
    </citation>
    <scope>NUCLEOTIDE SEQUENCE [LARGE SCALE GENOMIC DNA]</scope>
</reference>
<dbReference type="Gene3D" id="2.170.140.10">
    <property type="entry name" value="Chitin binding domain"/>
    <property type="match status" value="4"/>
</dbReference>
<dbReference type="InterPro" id="IPR036508">
    <property type="entry name" value="Chitin-bd_dom_sf"/>
</dbReference>
<sequence length="359" mass="40796">ICKYRNIKLRFQGFYSFDFENINKVLFVSALKVVNSKFLEFNSYEDLPGMPECNLNEVTWHPHPYSCTRYILCFYGNPIERLCAPNLHFSRFMLHCTFPQLALCDFNYACPDVDDEQNPVYLPDPDDCSKYFVCFRGSPIARDCAENLWFDVIYNWCTIADEVICDSRVPNNPNVPTDPPTTTPVPTDPPTTTPAPTDPPTTTTTPAPTDPPPTTTTQNPNTYDCPVSDVPTFHPHSRDCRLYFICVNGVAFLRECANRMWFDITERSCLPDDIAVCISGTMLNPEGSSMGIINYSEQFSCPLQSAIGVNFYPHDSNCKKYYACQTGIAFLHECPENQFYDVYSHECVEETIATCINDL</sequence>
<feature type="compositionally biased region" description="Pro residues" evidence="6">
    <location>
        <begin position="176"/>
        <end position="199"/>
    </location>
</feature>
<evidence type="ECO:0000313" key="8">
    <source>
        <dbReference type="EMBL" id="CRK86198.1"/>
    </source>
</evidence>
<dbReference type="AlphaFoldDB" id="A0A1J1HIA0"/>
<dbReference type="EMBL" id="CVRI01000001">
    <property type="protein sequence ID" value="CRK86198.1"/>
    <property type="molecule type" value="Genomic_DNA"/>
</dbReference>
<dbReference type="SUPFAM" id="SSF57625">
    <property type="entry name" value="Invertebrate chitin-binding proteins"/>
    <property type="match status" value="4"/>
</dbReference>
<keyword evidence="2" id="KW-0732">Signal</keyword>
<evidence type="ECO:0000256" key="3">
    <source>
        <dbReference type="ARBA" id="ARBA00022737"/>
    </source>
</evidence>
<dbReference type="OrthoDB" id="6020543at2759"/>
<evidence type="ECO:0000256" key="5">
    <source>
        <dbReference type="ARBA" id="ARBA00023180"/>
    </source>
</evidence>
<evidence type="ECO:0000259" key="7">
    <source>
        <dbReference type="PROSITE" id="PS50940"/>
    </source>
</evidence>
<feature type="region of interest" description="Disordered" evidence="6">
    <location>
        <begin position="171"/>
        <end position="222"/>
    </location>
</feature>
<protein>
    <submittedName>
        <fullName evidence="8">CLUMA_CG000140, isoform B</fullName>
    </submittedName>
</protein>
<dbReference type="GO" id="GO:0005576">
    <property type="term" value="C:extracellular region"/>
    <property type="evidence" value="ECO:0007669"/>
    <property type="project" value="InterPro"/>
</dbReference>
<dbReference type="InterPro" id="IPR002557">
    <property type="entry name" value="Chitin-bd_dom"/>
</dbReference>
<feature type="domain" description="Chitin-binding type-2" evidence="7">
    <location>
        <begin position="298"/>
        <end position="357"/>
    </location>
</feature>
<dbReference type="InterPro" id="IPR051940">
    <property type="entry name" value="Chitin_bind-dev_reg"/>
</dbReference>
<gene>
    <name evidence="8" type="ORF">CLUMA_CG000140</name>
</gene>
<dbReference type="Pfam" id="PF01607">
    <property type="entry name" value="CBM_14"/>
    <property type="match status" value="4"/>
</dbReference>
<dbReference type="PROSITE" id="PS50940">
    <property type="entry name" value="CHIT_BIND_II"/>
    <property type="match status" value="4"/>
</dbReference>
<keyword evidence="9" id="KW-1185">Reference proteome</keyword>
<keyword evidence="4" id="KW-1015">Disulfide bond</keyword>
<feature type="domain" description="Chitin-binding type-2" evidence="7">
    <location>
        <begin position="50"/>
        <end position="106"/>
    </location>
</feature>
<keyword evidence="5" id="KW-0325">Glycoprotein</keyword>
<dbReference type="GO" id="GO:0008061">
    <property type="term" value="F:chitin binding"/>
    <property type="evidence" value="ECO:0007669"/>
    <property type="project" value="UniProtKB-KW"/>
</dbReference>
<name>A0A1J1HIA0_9DIPT</name>
<feature type="domain" description="Chitin-binding type-2" evidence="7">
    <location>
        <begin position="107"/>
        <end position="167"/>
    </location>
</feature>